<dbReference type="EMBL" id="BKCJ010010560">
    <property type="protein sequence ID" value="GEU92145.1"/>
    <property type="molecule type" value="Genomic_DNA"/>
</dbReference>
<organism evidence="2">
    <name type="scientific">Tanacetum cinerariifolium</name>
    <name type="common">Dalmatian daisy</name>
    <name type="synonym">Chrysanthemum cinerariifolium</name>
    <dbReference type="NCBI Taxonomy" id="118510"/>
    <lineage>
        <taxon>Eukaryota</taxon>
        <taxon>Viridiplantae</taxon>
        <taxon>Streptophyta</taxon>
        <taxon>Embryophyta</taxon>
        <taxon>Tracheophyta</taxon>
        <taxon>Spermatophyta</taxon>
        <taxon>Magnoliopsida</taxon>
        <taxon>eudicotyledons</taxon>
        <taxon>Gunneridae</taxon>
        <taxon>Pentapetalae</taxon>
        <taxon>asterids</taxon>
        <taxon>campanulids</taxon>
        <taxon>Asterales</taxon>
        <taxon>Asteraceae</taxon>
        <taxon>Asteroideae</taxon>
        <taxon>Anthemideae</taxon>
        <taxon>Anthemidinae</taxon>
        <taxon>Tanacetum</taxon>
    </lineage>
</organism>
<comment type="caution">
    <text evidence="2">The sequence shown here is derived from an EMBL/GenBank/DDBJ whole genome shotgun (WGS) entry which is preliminary data.</text>
</comment>
<accession>A0A6L2P515</accession>
<keyword evidence="2" id="KW-0808">Transferase</keyword>
<sequence>MEDEFYNLVVKGNDLKTYARRFQELAVLCPNMIPNTEKLMEVLIGGLPKRNDLKTYARRFPELAVLCPNMIPNTEKLMEVLIGGLPRSIEGNVTALKPQTLKEAINITQRNTDNNNYPNDRNNNNHSNNRNNNNYQDNRNNYNRNNDYHQQQNRRQETVRTYAATSTENKRTELVEESSNKAEKSSSKRKGEELEQESSKKQKNTVYYLLFEKMYPLTNYILTQMWNDVRLQVGYEVEMAYDLLRLGTILKEKLFVEFDEFMAMNIEGNSEYEFESEEPPFEKISLNTDYKIKTSLKEPPSDVELKPLPDNFEYVFSEEPSFLPKIQLLEDKKLIVQKQRRLNLNMQEVVKKEIVKLLDTAHSQKEFRKIQSEISMKEIKKPEALDIDENSTLQEGIAL</sequence>
<feature type="compositionally biased region" description="Low complexity" evidence="1">
    <location>
        <begin position="109"/>
        <end position="153"/>
    </location>
</feature>
<feature type="region of interest" description="Disordered" evidence="1">
    <location>
        <begin position="108"/>
        <end position="199"/>
    </location>
</feature>
<name>A0A6L2P515_TANCI</name>
<evidence type="ECO:0000313" key="2">
    <source>
        <dbReference type="EMBL" id="GEU92145.1"/>
    </source>
</evidence>
<keyword evidence="2" id="KW-0695">RNA-directed DNA polymerase</keyword>
<proteinExistence type="predicted"/>
<protein>
    <submittedName>
        <fullName evidence="2">Reverse transcriptase domain-containing protein</fullName>
    </submittedName>
</protein>
<feature type="compositionally biased region" description="Basic and acidic residues" evidence="1">
    <location>
        <begin position="168"/>
        <end position="199"/>
    </location>
</feature>
<reference evidence="2" key="1">
    <citation type="journal article" date="2019" name="Sci. Rep.">
        <title>Draft genome of Tanacetum cinerariifolium, the natural source of mosquito coil.</title>
        <authorList>
            <person name="Yamashiro T."/>
            <person name="Shiraishi A."/>
            <person name="Satake H."/>
            <person name="Nakayama K."/>
        </authorList>
    </citation>
    <scope>NUCLEOTIDE SEQUENCE</scope>
</reference>
<dbReference type="GO" id="GO:0003964">
    <property type="term" value="F:RNA-directed DNA polymerase activity"/>
    <property type="evidence" value="ECO:0007669"/>
    <property type="project" value="UniProtKB-KW"/>
</dbReference>
<keyword evidence="2" id="KW-0548">Nucleotidyltransferase</keyword>
<evidence type="ECO:0000256" key="1">
    <source>
        <dbReference type="SAM" id="MobiDB-lite"/>
    </source>
</evidence>
<dbReference type="AlphaFoldDB" id="A0A6L2P515"/>
<gene>
    <name evidence="2" type="ORF">Tci_064123</name>
</gene>